<evidence type="ECO:0008006" key="3">
    <source>
        <dbReference type="Google" id="ProtNLM"/>
    </source>
</evidence>
<evidence type="ECO:0000313" key="1">
    <source>
        <dbReference type="EMBL" id="EAJ5680809.1"/>
    </source>
</evidence>
<evidence type="ECO:0000313" key="2">
    <source>
        <dbReference type="Proteomes" id="UP000556298"/>
    </source>
</evidence>
<comment type="caution">
    <text evidence="1">The sequence shown here is derived from an EMBL/GenBank/DDBJ whole genome shotgun (WGS) entry which is preliminary data.</text>
</comment>
<organism evidence="1 2">
    <name type="scientific">Campylobacter lari</name>
    <dbReference type="NCBI Taxonomy" id="201"/>
    <lineage>
        <taxon>Bacteria</taxon>
        <taxon>Pseudomonadati</taxon>
        <taxon>Campylobacterota</taxon>
        <taxon>Epsilonproteobacteria</taxon>
        <taxon>Campylobacterales</taxon>
        <taxon>Campylobacteraceae</taxon>
        <taxon>Campylobacter</taxon>
    </lineage>
</organism>
<protein>
    <recommendedName>
        <fullName evidence="3">Sugar transferase</fullName>
    </recommendedName>
</protein>
<proteinExistence type="predicted"/>
<accession>A0A7U8GF69</accession>
<dbReference type="EMBL" id="AABYWZ010000001">
    <property type="protein sequence ID" value="EAJ5680809.1"/>
    <property type="molecule type" value="Genomic_DNA"/>
</dbReference>
<gene>
    <name evidence="1" type="ORF">BXA13_00580</name>
</gene>
<dbReference type="Proteomes" id="UP000556298">
    <property type="component" value="Unassembled WGS sequence"/>
</dbReference>
<sequence>MNLDNIQKYISENILDWNFDFVEELYDKYSKQHLILQKQYCLFLYQVGKYSKLKDVLLKYDLDECDVQYFNNKLSSIPYDIDFIQEQQYHSPSYACYILNNKLLDDNLSHKECYDILYNILLDPKKNHWAKLVDVGASDISCSYYICKTLDFFLLKNNENFLLKSENSYTALLQFLIRRNFSGAKKYYCLLMDCLSHYYKLQENKKINPKFAICVSGPLRGDWESSLVNLKRVLSDFNADYFLFSWDKAYLWSSIFDIPRWAQRRFAKVFNHMKLAELDIGQFEIFKKNFPNVYFKLSKDIKRDIDFKQHSMLSNMFVKYLLEDEVEFEKEYFLESFYREKLGMFVNVHKMFYGRYKAFKLIQQYEIECKMTYDYIIVLRPDIDYSNIKKDDFLHLSCNEILAKHEFSPANGILNFFCAGHRNAIEKMITIYESMLLEKIDKFKNYKSRRINDQYFLQYWMYLHNLQALDCGIRCEIQNSIASNTAICPNIAMELEQDLNNLHNSKIYSEKQLHDIRCFFNLVREKYPIFYGTAKSRIQNQLSYKLGQAMIVNSKSILGYIRMPFVLSYIKDKHKQEQKIYQEKIKKDPSLALPPLEDYPDYKEVLKLKNHLSYKLGQALIQANKTWYGGGYIKLLFEIRKLKREYKNKKI</sequence>
<dbReference type="AlphaFoldDB" id="A0A7U8GF69"/>
<name>A0A7U8GF69_CAMLA</name>
<reference evidence="1 2" key="1">
    <citation type="submission" date="2018-05" db="EMBL/GenBank/DDBJ databases">
        <authorList>
            <consortium name="PulseNet: The National Subtyping Network for Foodborne Disease Surveillance"/>
            <person name="Tarr C.L."/>
            <person name="Trees E."/>
            <person name="Katz L.S."/>
            <person name="Carleton-Romer H.A."/>
            <person name="Stroika S."/>
            <person name="Kucerova Z."/>
            <person name="Roache K.F."/>
            <person name="Sabol A.L."/>
            <person name="Besser J."/>
            <person name="Gerner-Smidt P."/>
        </authorList>
    </citation>
    <scope>NUCLEOTIDE SEQUENCE [LARGE SCALE GENOMIC DNA]</scope>
    <source>
        <strain evidence="1 2">2016D-0268</strain>
    </source>
</reference>